<evidence type="ECO:0000256" key="12">
    <source>
        <dbReference type="ARBA" id="ARBA00041756"/>
    </source>
</evidence>
<evidence type="ECO:0000256" key="2">
    <source>
        <dbReference type="ARBA" id="ARBA00008467"/>
    </source>
</evidence>
<name>A0A1V1PFE1_9BACT</name>
<keyword evidence="4" id="KW-1003">Cell membrane</keyword>
<feature type="chain" id="PRO_5010723924" description="Nodulation protein E" evidence="14">
    <location>
        <begin position="21"/>
        <end position="342"/>
    </location>
</feature>
<dbReference type="Proteomes" id="UP000189670">
    <property type="component" value="Unassembled WGS sequence"/>
</dbReference>
<gene>
    <name evidence="16" type="ORF">OMM_00929</name>
</gene>
<evidence type="ECO:0000256" key="3">
    <source>
        <dbReference type="ARBA" id="ARBA00022458"/>
    </source>
</evidence>
<keyword evidence="7" id="KW-0812">Transmembrane</keyword>
<keyword evidence="8" id="KW-1133">Transmembrane helix</keyword>
<dbReference type="InterPro" id="IPR000794">
    <property type="entry name" value="Beta-ketoacyl_synthase"/>
</dbReference>
<feature type="signal peptide" evidence="14">
    <location>
        <begin position="1"/>
        <end position="20"/>
    </location>
</feature>
<keyword evidence="14" id="KW-0732">Signal</keyword>
<evidence type="ECO:0000256" key="5">
    <source>
        <dbReference type="ARBA" id="ARBA00022519"/>
    </source>
</evidence>
<evidence type="ECO:0000256" key="7">
    <source>
        <dbReference type="ARBA" id="ARBA00022692"/>
    </source>
</evidence>
<reference evidence="17" key="1">
    <citation type="submission" date="2012-11" db="EMBL/GenBank/DDBJ databases">
        <authorList>
            <person name="Lucero-Rivera Y.E."/>
            <person name="Tovar-Ramirez D."/>
        </authorList>
    </citation>
    <scope>NUCLEOTIDE SEQUENCE [LARGE SCALE GENOMIC DNA]</scope>
    <source>
        <strain evidence="17">Araruama</strain>
    </source>
</reference>
<dbReference type="Pfam" id="PF00109">
    <property type="entry name" value="ketoacyl-synt"/>
    <property type="match status" value="1"/>
</dbReference>
<comment type="similarity">
    <text evidence="2 13">Belongs to the thiolase-like superfamily. Beta-ketoacyl-ACP synthases family.</text>
</comment>
<dbReference type="InterPro" id="IPR014031">
    <property type="entry name" value="Ketoacyl_synth_C"/>
</dbReference>
<dbReference type="InterPro" id="IPR020841">
    <property type="entry name" value="PKS_Beta-ketoAc_synthase_dom"/>
</dbReference>
<evidence type="ECO:0000256" key="6">
    <source>
        <dbReference type="ARBA" id="ARBA00022679"/>
    </source>
</evidence>
<organism evidence="16 17">
    <name type="scientific">Candidatus Magnetoglobus multicellularis str. Araruama</name>
    <dbReference type="NCBI Taxonomy" id="890399"/>
    <lineage>
        <taxon>Bacteria</taxon>
        <taxon>Pseudomonadati</taxon>
        <taxon>Thermodesulfobacteriota</taxon>
        <taxon>Desulfobacteria</taxon>
        <taxon>Desulfobacterales</taxon>
        <taxon>Desulfobacteraceae</taxon>
        <taxon>Candidatus Magnetoglobus</taxon>
    </lineage>
</organism>
<keyword evidence="9" id="KW-0472">Membrane</keyword>
<evidence type="ECO:0000256" key="14">
    <source>
        <dbReference type="SAM" id="SignalP"/>
    </source>
</evidence>
<dbReference type="SUPFAM" id="SSF53901">
    <property type="entry name" value="Thiolase-like"/>
    <property type="match status" value="2"/>
</dbReference>
<evidence type="ECO:0000256" key="13">
    <source>
        <dbReference type="RuleBase" id="RU003694"/>
    </source>
</evidence>
<dbReference type="SMART" id="SM00825">
    <property type="entry name" value="PKS_KS"/>
    <property type="match status" value="1"/>
</dbReference>
<dbReference type="InterPro" id="IPR018201">
    <property type="entry name" value="Ketoacyl_synth_AS"/>
</dbReference>
<evidence type="ECO:0000259" key="15">
    <source>
        <dbReference type="PROSITE" id="PS52004"/>
    </source>
</evidence>
<dbReference type="InterPro" id="IPR016039">
    <property type="entry name" value="Thiolase-like"/>
</dbReference>
<evidence type="ECO:0000256" key="10">
    <source>
        <dbReference type="ARBA" id="ARBA00037576"/>
    </source>
</evidence>
<keyword evidence="3" id="KW-0536">Nodulation</keyword>
<dbReference type="GO" id="GO:0006633">
    <property type="term" value="P:fatty acid biosynthetic process"/>
    <property type="evidence" value="ECO:0007669"/>
    <property type="project" value="InterPro"/>
</dbReference>
<sequence>MKHRRYLNLGASFTVAAALAAANDALISKQLLHHAGLFIGAGPNLDIESEFPDIHHGTAHWANIQALWLLKFLPNTAASIISQLLEIHGECATFCTACAASLQAIGDAYRKIKDGYLDIALAGGGDSRLNSGAMMAYKKAQSLSTGVERPDLACRPFDKDRNGFVSGEGAAFFVLESLDHAKKRGARIVAEIMGFGASIDGYGMTAPQPDGLYAKKAVLQACKQANISDNAIDVISAHGTGTQLNDQMEADMIHDIFVSEKPSVIALKSWMGHMAAACGAAELAVCLACMAYDYIPEIRNLNQPCNNNVNFVRSPQQKAFQTVLLENFGFGGQNSAIIVRRF</sequence>
<dbReference type="InterPro" id="IPR014030">
    <property type="entry name" value="Ketoacyl_synth_N"/>
</dbReference>
<dbReference type="EMBL" id="ATBP01000057">
    <property type="protein sequence ID" value="ETR73483.1"/>
    <property type="molecule type" value="Genomic_DNA"/>
</dbReference>
<dbReference type="GO" id="GO:0004315">
    <property type="term" value="F:3-oxoacyl-[acyl-carrier-protein] synthase activity"/>
    <property type="evidence" value="ECO:0007669"/>
    <property type="project" value="InterPro"/>
</dbReference>
<evidence type="ECO:0000256" key="8">
    <source>
        <dbReference type="ARBA" id="ARBA00022989"/>
    </source>
</evidence>
<evidence type="ECO:0000313" key="17">
    <source>
        <dbReference type="Proteomes" id="UP000189670"/>
    </source>
</evidence>
<evidence type="ECO:0000256" key="1">
    <source>
        <dbReference type="ARBA" id="ARBA00004533"/>
    </source>
</evidence>
<dbReference type="Gene3D" id="3.40.47.10">
    <property type="match status" value="1"/>
</dbReference>
<evidence type="ECO:0000313" key="16">
    <source>
        <dbReference type="EMBL" id="ETR73483.1"/>
    </source>
</evidence>
<comment type="subcellular location">
    <subcellularLocation>
        <location evidence="1">Cell inner membrane</location>
    </subcellularLocation>
</comment>
<comment type="function">
    <text evidence="10">Proposed to synthesize NOD factor fatty acyl chain. Involved in the synthesis of a highly unsaturated fatty acid moiety, which forms part of a lipo-oligosaccharide that is responsible for host specificity.</text>
</comment>
<evidence type="ECO:0000256" key="4">
    <source>
        <dbReference type="ARBA" id="ARBA00022475"/>
    </source>
</evidence>
<dbReference type="PROSITE" id="PS52004">
    <property type="entry name" value="KS3_2"/>
    <property type="match status" value="1"/>
</dbReference>
<evidence type="ECO:0000256" key="9">
    <source>
        <dbReference type="ARBA" id="ARBA00023136"/>
    </source>
</evidence>
<evidence type="ECO:0000256" key="11">
    <source>
        <dbReference type="ARBA" id="ARBA00039445"/>
    </source>
</evidence>
<keyword evidence="5" id="KW-0997">Cell inner membrane</keyword>
<dbReference type="GO" id="GO:0005886">
    <property type="term" value="C:plasma membrane"/>
    <property type="evidence" value="ECO:0007669"/>
    <property type="project" value="UniProtKB-SubCell"/>
</dbReference>
<dbReference type="AlphaFoldDB" id="A0A1V1PFE1"/>
<dbReference type="PANTHER" id="PTHR11712">
    <property type="entry name" value="POLYKETIDE SYNTHASE-RELATED"/>
    <property type="match status" value="1"/>
</dbReference>
<feature type="domain" description="Ketosynthase family 3 (KS3)" evidence="15">
    <location>
        <begin position="1"/>
        <end position="341"/>
    </location>
</feature>
<accession>A0A1V1PFE1</accession>
<dbReference type="PROSITE" id="PS00606">
    <property type="entry name" value="KS3_1"/>
    <property type="match status" value="1"/>
</dbReference>
<comment type="caution">
    <text evidence="16">The sequence shown here is derived from an EMBL/GenBank/DDBJ whole genome shotgun (WGS) entry which is preliminary data.</text>
</comment>
<protein>
    <recommendedName>
        <fullName evidence="11">Nodulation protein E</fullName>
    </recommendedName>
    <alternativeName>
        <fullName evidence="12">Host-specificity of nodulation protein B</fullName>
    </alternativeName>
</protein>
<keyword evidence="6 13" id="KW-0808">Transferase</keyword>
<dbReference type="PANTHER" id="PTHR11712:SF352">
    <property type="entry name" value="3-OXOACYL-[ACYL-CARRIER-PROTEIN] SYNTHASE"/>
    <property type="match status" value="1"/>
</dbReference>
<dbReference type="Pfam" id="PF02801">
    <property type="entry name" value="Ketoacyl-synt_C"/>
    <property type="match status" value="1"/>
</dbReference>
<proteinExistence type="inferred from homology"/>